<evidence type="ECO:0000313" key="2">
    <source>
        <dbReference type="EMBL" id="TQQ84542.1"/>
    </source>
</evidence>
<proteinExistence type="predicted"/>
<dbReference type="OrthoDB" id="11380at2"/>
<dbReference type="RefSeq" id="WP_142536017.1">
    <property type="nucleotide sequence ID" value="NZ_SGJB01000009.1"/>
</dbReference>
<dbReference type="SMART" id="SM00849">
    <property type="entry name" value="Lactamase_B"/>
    <property type="match status" value="1"/>
</dbReference>
<comment type="caution">
    <text evidence="2">The sequence shown here is derived from an EMBL/GenBank/DDBJ whole genome shotgun (WGS) entry which is preliminary data.</text>
</comment>
<dbReference type="InterPro" id="IPR036866">
    <property type="entry name" value="RibonucZ/Hydroxyglut_hydro"/>
</dbReference>
<dbReference type="CDD" id="cd07743">
    <property type="entry name" value="metallo-hydrolase-like_MBL-fold"/>
    <property type="match status" value="1"/>
</dbReference>
<name>A0A544QV21_9FIRM</name>
<dbReference type="SUPFAM" id="SSF56281">
    <property type="entry name" value="Metallo-hydrolase/oxidoreductase"/>
    <property type="match status" value="1"/>
</dbReference>
<dbReference type="InterPro" id="IPR050855">
    <property type="entry name" value="NDM-1-like"/>
</dbReference>
<dbReference type="Pfam" id="PF00753">
    <property type="entry name" value="Lactamase_B"/>
    <property type="match status" value="1"/>
</dbReference>
<dbReference type="PANTHER" id="PTHR42951:SF14">
    <property type="entry name" value="METALLO-BETA-LACTAMASE SUPERFAMILY PROTEIN"/>
    <property type="match status" value="1"/>
</dbReference>
<reference evidence="2 3" key="1">
    <citation type="submission" date="2019-02" db="EMBL/GenBank/DDBJ databases">
        <title>Peptostreptococcaceae bacterium ZHW00191 nov., a new bacterium isolated from the human gut.</title>
        <authorList>
            <person name="Zhou H.-W."/>
            <person name="Chen X.-J."/>
        </authorList>
    </citation>
    <scope>NUCLEOTIDE SEQUENCE [LARGE SCALE GENOMIC DNA]</scope>
    <source>
        <strain evidence="2 3">ZHW00191</strain>
    </source>
</reference>
<dbReference type="AlphaFoldDB" id="A0A544QV21"/>
<dbReference type="GO" id="GO:0016787">
    <property type="term" value="F:hydrolase activity"/>
    <property type="evidence" value="ECO:0007669"/>
    <property type="project" value="UniProtKB-KW"/>
</dbReference>
<keyword evidence="2" id="KW-0378">Hydrolase</keyword>
<gene>
    <name evidence="2" type="ORF">EXD82_06005</name>
</gene>
<feature type="domain" description="Metallo-beta-lactamase" evidence="1">
    <location>
        <begin position="17"/>
        <end position="203"/>
    </location>
</feature>
<keyword evidence="3" id="KW-1185">Reference proteome</keyword>
<organism evidence="2 3">
    <name type="scientific">Peptacetobacter hominis</name>
    <dbReference type="NCBI Taxonomy" id="2743610"/>
    <lineage>
        <taxon>Bacteria</taxon>
        <taxon>Bacillati</taxon>
        <taxon>Bacillota</taxon>
        <taxon>Clostridia</taxon>
        <taxon>Peptostreptococcales</taxon>
        <taxon>Peptostreptococcaceae</taxon>
        <taxon>Peptacetobacter</taxon>
    </lineage>
</organism>
<evidence type="ECO:0000259" key="1">
    <source>
        <dbReference type="SMART" id="SM00849"/>
    </source>
</evidence>
<dbReference type="EMBL" id="SGJB01000009">
    <property type="protein sequence ID" value="TQQ84542.1"/>
    <property type="molecule type" value="Genomic_DNA"/>
</dbReference>
<accession>A0A544QV21</accession>
<sequence length="296" mass="33647">MFNLVQITENTYYIDCPSKIGIYKTSEDKVFLIDSGNDSDAGRKILKILEKNNWTLEAIINTHSNADHIGGNNFLQKRTGCKIYTSGIEKCFTEHPVLEPSFLYGGFPDSSLRNKFLMAKPSSALDISEAELPEGFEIFNLKGHFFDMIGVRTPDDICFIADSVFGRKTIEKYHISFIYDVKGFLETLDYLEKMECKTFVPSHADVTDDIHSLVSMNRNKVIEILDRIMLFCRDGLSMDELISNIFSSYDLTMNMGQYVLVGSTIRSMVSYLCDSGRLSVSFEDNLPIWKTQEIVS</sequence>
<dbReference type="Proteomes" id="UP000317863">
    <property type="component" value="Unassembled WGS sequence"/>
</dbReference>
<dbReference type="PANTHER" id="PTHR42951">
    <property type="entry name" value="METALLO-BETA-LACTAMASE DOMAIN-CONTAINING"/>
    <property type="match status" value="1"/>
</dbReference>
<evidence type="ECO:0000313" key="3">
    <source>
        <dbReference type="Proteomes" id="UP000317863"/>
    </source>
</evidence>
<dbReference type="Gene3D" id="3.60.15.10">
    <property type="entry name" value="Ribonuclease Z/Hydroxyacylglutathione hydrolase-like"/>
    <property type="match status" value="1"/>
</dbReference>
<protein>
    <submittedName>
        <fullName evidence="2">MBL fold metallo-hydrolase</fullName>
    </submittedName>
</protein>
<dbReference type="InterPro" id="IPR001279">
    <property type="entry name" value="Metallo-B-lactamas"/>
</dbReference>